<dbReference type="SUPFAM" id="SSF51395">
    <property type="entry name" value="FMN-linked oxidoreductases"/>
    <property type="match status" value="1"/>
</dbReference>
<name>A0A9P5TDW1_9AGAM</name>
<dbReference type="GO" id="GO:0010181">
    <property type="term" value="F:FMN binding"/>
    <property type="evidence" value="ECO:0007669"/>
    <property type="project" value="InterPro"/>
</dbReference>
<dbReference type="PANTHER" id="PTHR22893:SF91">
    <property type="entry name" value="NADPH DEHYDROGENASE 2-RELATED"/>
    <property type="match status" value="1"/>
</dbReference>
<feature type="non-terminal residue" evidence="2">
    <location>
        <position position="1"/>
    </location>
</feature>
<dbReference type="InterPro" id="IPR013785">
    <property type="entry name" value="Aldolase_TIM"/>
</dbReference>
<dbReference type="PANTHER" id="PTHR22893">
    <property type="entry name" value="NADH OXIDOREDUCTASE-RELATED"/>
    <property type="match status" value="1"/>
</dbReference>
<gene>
    <name evidence="2" type="ORF">DFH94DRAFT_603520</name>
</gene>
<dbReference type="InterPro" id="IPR045247">
    <property type="entry name" value="Oye-like"/>
</dbReference>
<organism evidence="2 3">
    <name type="scientific">Russula ochroleuca</name>
    <dbReference type="NCBI Taxonomy" id="152965"/>
    <lineage>
        <taxon>Eukaryota</taxon>
        <taxon>Fungi</taxon>
        <taxon>Dikarya</taxon>
        <taxon>Basidiomycota</taxon>
        <taxon>Agaricomycotina</taxon>
        <taxon>Agaricomycetes</taxon>
        <taxon>Russulales</taxon>
        <taxon>Russulaceae</taxon>
        <taxon>Russula</taxon>
    </lineage>
</organism>
<dbReference type="GO" id="GO:0016491">
    <property type="term" value="F:oxidoreductase activity"/>
    <property type="evidence" value="ECO:0007669"/>
    <property type="project" value="InterPro"/>
</dbReference>
<dbReference type="EMBL" id="WHVB01000001">
    <property type="protein sequence ID" value="KAF8487144.1"/>
    <property type="molecule type" value="Genomic_DNA"/>
</dbReference>
<keyword evidence="3" id="KW-1185">Reference proteome</keyword>
<dbReference type="Proteomes" id="UP000759537">
    <property type="component" value="Unassembled WGS sequence"/>
</dbReference>
<accession>A0A9P5TDW1</accession>
<protein>
    <recommendedName>
        <fullName evidence="1">NADH:flavin oxidoreductase/NADH oxidase N-terminal domain-containing protein</fullName>
    </recommendedName>
</protein>
<reference evidence="2" key="1">
    <citation type="submission" date="2019-10" db="EMBL/GenBank/DDBJ databases">
        <authorList>
            <consortium name="DOE Joint Genome Institute"/>
            <person name="Kuo A."/>
            <person name="Miyauchi S."/>
            <person name="Kiss E."/>
            <person name="Drula E."/>
            <person name="Kohler A."/>
            <person name="Sanchez-Garcia M."/>
            <person name="Andreopoulos B."/>
            <person name="Barry K.W."/>
            <person name="Bonito G."/>
            <person name="Buee M."/>
            <person name="Carver A."/>
            <person name="Chen C."/>
            <person name="Cichocki N."/>
            <person name="Clum A."/>
            <person name="Culley D."/>
            <person name="Crous P.W."/>
            <person name="Fauchery L."/>
            <person name="Girlanda M."/>
            <person name="Hayes R."/>
            <person name="Keri Z."/>
            <person name="LaButti K."/>
            <person name="Lipzen A."/>
            <person name="Lombard V."/>
            <person name="Magnuson J."/>
            <person name="Maillard F."/>
            <person name="Morin E."/>
            <person name="Murat C."/>
            <person name="Nolan M."/>
            <person name="Ohm R."/>
            <person name="Pangilinan J."/>
            <person name="Pereira M."/>
            <person name="Perotto S."/>
            <person name="Peter M."/>
            <person name="Riley R."/>
            <person name="Sitrit Y."/>
            <person name="Stielow B."/>
            <person name="Szollosi G."/>
            <person name="Zifcakova L."/>
            <person name="Stursova M."/>
            <person name="Spatafora J.W."/>
            <person name="Tedersoo L."/>
            <person name="Vaario L.-M."/>
            <person name="Yamada A."/>
            <person name="Yan M."/>
            <person name="Wang P."/>
            <person name="Xu J."/>
            <person name="Bruns T."/>
            <person name="Baldrian P."/>
            <person name="Vilgalys R."/>
            <person name="Henrissat B."/>
            <person name="Grigoriev I.V."/>
            <person name="Hibbett D."/>
            <person name="Nagy L.G."/>
            <person name="Martin F.M."/>
        </authorList>
    </citation>
    <scope>NUCLEOTIDE SEQUENCE</scope>
    <source>
        <strain evidence="2">Prilba</strain>
    </source>
</reference>
<reference evidence="2" key="2">
    <citation type="journal article" date="2020" name="Nat. Commun.">
        <title>Large-scale genome sequencing of mycorrhizal fungi provides insights into the early evolution of symbiotic traits.</title>
        <authorList>
            <person name="Miyauchi S."/>
            <person name="Kiss E."/>
            <person name="Kuo A."/>
            <person name="Drula E."/>
            <person name="Kohler A."/>
            <person name="Sanchez-Garcia M."/>
            <person name="Morin E."/>
            <person name="Andreopoulos B."/>
            <person name="Barry K.W."/>
            <person name="Bonito G."/>
            <person name="Buee M."/>
            <person name="Carver A."/>
            <person name="Chen C."/>
            <person name="Cichocki N."/>
            <person name="Clum A."/>
            <person name="Culley D."/>
            <person name="Crous P.W."/>
            <person name="Fauchery L."/>
            <person name="Girlanda M."/>
            <person name="Hayes R.D."/>
            <person name="Keri Z."/>
            <person name="LaButti K."/>
            <person name="Lipzen A."/>
            <person name="Lombard V."/>
            <person name="Magnuson J."/>
            <person name="Maillard F."/>
            <person name="Murat C."/>
            <person name="Nolan M."/>
            <person name="Ohm R.A."/>
            <person name="Pangilinan J."/>
            <person name="Pereira M.F."/>
            <person name="Perotto S."/>
            <person name="Peter M."/>
            <person name="Pfister S."/>
            <person name="Riley R."/>
            <person name="Sitrit Y."/>
            <person name="Stielow J.B."/>
            <person name="Szollosi G."/>
            <person name="Zifcakova L."/>
            <person name="Stursova M."/>
            <person name="Spatafora J.W."/>
            <person name="Tedersoo L."/>
            <person name="Vaario L.M."/>
            <person name="Yamada A."/>
            <person name="Yan M."/>
            <person name="Wang P."/>
            <person name="Xu J."/>
            <person name="Bruns T."/>
            <person name="Baldrian P."/>
            <person name="Vilgalys R."/>
            <person name="Dunand C."/>
            <person name="Henrissat B."/>
            <person name="Grigoriev I.V."/>
            <person name="Hibbett D."/>
            <person name="Nagy L.G."/>
            <person name="Martin F.M."/>
        </authorList>
    </citation>
    <scope>NUCLEOTIDE SEQUENCE</scope>
    <source>
        <strain evidence="2">Prilba</strain>
    </source>
</reference>
<dbReference type="Pfam" id="PF00724">
    <property type="entry name" value="Oxidored_FMN"/>
    <property type="match status" value="1"/>
</dbReference>
<evidence type="ECO:0000313" key="3">
    <source>
        <dbReference type="Proteomes" id="UP000759537"/>
    </source>
</evidence>
<dbReference type="Gene3D" id="3.20.20.70">
    <property type="entry name" value="Aldolase class I"/>
    <property type="match status" value="1"/>
</dbReference>
<proteinExistence type="predicted"/>
<evidence type="ECO:0000313" key="2">
    <source>
        <dbReference type="EMBL" id="KAF8487144.1"/>
    </source>
</evidence>
<sequence>TLVITEGTIISEQVGGCSNVPDIWSDEQIEGWLPVCHAEHKNESFIFLQLQALGRTTSPEV</sequence>
<dbReference type="InterPro" id="IPR001155">
    <property type="entry name" value="OxRdtase_FMN_N"/>
</dbReference>
<dbReference type="AlphaFoldDB" id="A0A9P5TDW1"/>
<comment type="caution">
    <text evidence="2">The sequence shown here is derived from an EMBL/GenBank/DDBJ whole genome shotgun (WGS) entry which is preliminary data.</text>
</comment>
<dbReference type="OrthoDB" id="276546at2759"/>
<evidence type="ECO:0000259" key="1">
    <source>
        <dbReference type="Pfam" id="PF00724"/>
    </source>
</evidence>
<feature type="non-terminal residue" evidence="2">
    <location>
        <position position="61"/>
    </location>
</feature>
<feature type="domain" description="NADH:flavin oxidoreductase/NADH oxidase N-terminal" evidence="1">
    <location>
        <begin position="1"/>
        <end position="58"/>
    </location>
</feature>